<dbReference type="GO" id="GO:0005886">
    <property type="term" value="C:plasma membrane"/>
    <property type="evidence" value="ECO:0007669"/>
    <property type="project" value="UniProtKB-SubCell"/>
</dbReference>
<dbReference type="InterPro" id="IPR032694">
    <property type="entry name" value="CopC/D"/>
</dbReference>
<evidence type="ECO:0000256" key="5">
    <source>
        <dbReference type="ARBA" id="ARBA00023136"/>
    </source>
</evidence>
<evidence type="ECO:0000313" key="9">
    <source>
        <dbReference type="Proteomes" id="UP000298438"/>
    </source>
</evidence>
<dbReference type="EMBL" id="SPVF01000252">
    <property type="protein sequence ID" value="TFW13346.1"/>
    <property type="molecule type" value="Genomic_DNA"/>
</dbReference>
<accession>A0A4Y9RZY9</accession>
<comment type="caution">
    <text evidence="8">The sequence shown here is derived from an EMBL/GenBank/DDBJ whole genome shotgun (WGS) entry which is preliminary data.</text>
</comment>
<feature type="transmembrane region" description="Helical" evidence="6">
    <location>
        <begin position="152"/>
        <end position="171"/>
    </location>
</feature>
<feature type="transmembrane region" description="Helical" evidence="6">
    <location>
        <begin position="44"/>
        <end position="72"/>
    </location>
</feature>
<keyword evidence="9" id="KW-1185">Reference proteome</keyword>
<evidence type="ECO:0000256" key="4">
    <source>
        <dbReference type="ARBA" id="ARBA00022989"/>
    </source>
</evidence>
<feature type="transmembrane region" description="Helical" evidence="6">
    <location>
        <begin position="224"/>
        <end position="246"/>
    </location>
</feature>
<organism evidence="8 9">
    <name type="scientific">Zemynaea arenosa</name>
    <dbReference type="NCBI Taxonomy" id="2561931"/>
    <lineage>
        <taxon>Bacteria</taxon>
        <taxon>Pseudomonadati</taxon>
        <taxon>Pseudomonadota</taxon>
        <taxon>Betaproteobacteria</taxon>
        <taxon>Burkholderiales</taxon>
        <taxon>Oxalobacteraceae</taxon>
        <taxon>Telluria group</taxon>
        <taxon>Zemynaea</taxon>
    </lineage>
</organism>
<dbReference type="OrthoDB" id="8753116at2"/>
<evidence type="ECO:0000313" key="8">
    <source>
        <dbReference type="EMBL" id="TFW13346.1"/>
    </source>
</evidence>
<gene>
    <name evidence="8" type="ORF">E4L96_19810</name>
</gene>
<evidence type="ECO:0000256" key="3">
    <source>
        <dbReference type="ARBA" id="ARBA00022692"/>
    </source>
</evidence>
<keyword evidence="2" id="KW-1003">Cell membrane</keyword>
<proteinExistence type="predicted"/>
<dbReference type="Proteomes" id="UP000298438">
    <property type="component" value="Unassembled WGS sequence"/>
</dbReference>
<feature type="domain" description="Copper resistance protein D" evidence="7">
    <location>
        <begin position="188"/>
        <end position="285"/>
    </location>
</feature>
<reference evidence="8 9" key="1">
    <citation type="submission" date="2019-03" db="EMBL/GenBank/DDBJ databases">
        <title>Draft Genome Sequence of Massilia arenosa sp. nov., a Novel Massilia Species Isolated from a Sandy-loam Maize Soil.</title>
        <authorList>
            <person name="Raths R."/>
            <person name="Peta V."/>
            <person name="Bucking H."/>
        </authorList>
    </citation>
    <scope>NUCLEOTIDE SEQUENCE [LARGE SCALE GENOMIC DNA]</scope>
    <source>
        <strain evidence="8 9">MC02</strain>
    </source>
</reference>
<keyword evidence="3 6" id="KW-0812">Transmembrane</keyword>
<dbReference type="GO" id="GO:0006825">
    <property type="term" value="P:copper ion transport"/>
    <property type="evidence" value="ECO:0007669"/>
    <property type="project" value="InterPro"/>
</dbReference>
<evidence type="ECO:0000256" key="1">
    <source>
        <dbReference type="ARBA" id="ARBA00004651"/>
    </source>
</evidence>
<feature type="transmembrane region" description="Helical" evidence="6">
    <location>
        <begin position="183"/>
        <end position="204"/>
    </location>
</feature>
<keyword evidence="4 6" id="KW-1133">Transmembrane helix</keyword>
<evidence type="ECO:0000259" key="7">
    <source>
        <dbReference type="Pfam" id="PF05425"/>
    </source>
</evidence>
<evidence type="ECO:0000256" key="2">
    <source>
        <dbReference type="ARBA" id="ARBA00022475"/>
    </source>
</evidence>
<dbReference type="InterPro" id="IPR008457">
    <property type="entry name" value="Cu-R_CopD_dom"/>
</dbReference>
<keyword evidence="5 6" id="KW-0472">Membrane</keyword>
<feature type="transmembrane region" description="Helical" evidence="6">
    <location>
        <begin position="92"/>
        <end position="110"/>
    </location>
</feature>
<dbReference type="Pfam" id="PF05425">
    <property type="entry name" value="CopD"/>
    <property type="match status" value="1"/>
</dbReference>
<dbReference type="PANTHER" id="PTHR34820:SF4">
    <property type="entry name" value="INNER MEMBRANE PROTEIN YEBZ"/>
    <property type="match status" value="1"/>
</dbReference>
<feature type="transmembrane region" description="Helical" evidence="6">
    <location>
        <begin position="267"/>
        <end position="285"/>
    </location>
</feature>
<evidence type="ECO:0000256" key="6">
    <source>
        <dbReference type="SAM" id="Phobius"/>
    </source>
</evidence>
<protein>
    <submittedName>
        <fullName evidence="8">Copper resistance protein CopD</fullName>
    </submittedName>
</protein>
<dbReference type="AlphaFoldDB" id="A0A4Y9RZY9"/>
<name>A0A4Y9RZY9_9BURK</name>
<dbReference type="PANTHER" id="PTHR34820">
    <property type="entry name" value="INNER MEMBRANE PROTEIN YEBZ"/>
    <property type="match status" value="1"/>
</dbReference>
<feature type="transmembrane region" description="Helical" evidence="6">
    <location>
        <begin position="6"/>
        <end position="32"/>
    </location>
</feature>
<comment type="subcellular location">
    <subcellularLocation>
        <location evidence="1">Cell membrane</location>
        <topology evidence="1">Multi-pass membrane protein</topology>
    </subcellularLocation>
</comment>
<dbReference type="RefSeq" id="WP_135208939.1">
    <property type="nucleotide sequence ID" value="NZ_SPVF01000252.1"/>
</dbReference>
<sequence>MEGAAFPQLAATFVLNLAFAILAGASVVAWWLRSHDWAGRPALPVPALVAAVAAVALTADGAGFWLAAARMAEVPLGEAWPAVRSMAADTHFGRVWVLGMGALAVVLASASLPVRAGGGLRLAALLVFAVSRSLGGHAAAEGDLSLALGVDVLHFILIGLWLGEVAMALLLLRGPAQREAMAFVEHVSSTATSVLVGIFATGALNTWRMVAPLAGTLGSPYVTVLLLKVGLVLLAAALGGINRFVVMPQMRTPAIAFGVSRGRFRTVLGIESVVLAAALAAAAVLSSTQPPHAG</sequence>